<dbReference type="InterPro" id="IPR036388">
    <property type="entry name" value="WH-like_DNA-bd_sf"/>
</dbReference>
<evidence type="ECO:0000256" key="1">
    <source>
        <dbReference type="ARBA" id="ARBA00009437"/>
    </source>
</evidence>
<dbReference type="PRINTS" id="PR00039">
    <property type="entry name" value="HTHLYSR"/>
</dbReference>
<keyword evidence="2" id="KW-0805">Transcription regulation</keyword>
<dbReference type="SUPFAM" id="SSF46785">
    <property type="entry name" value="Winged helix' DNA-binding domain"/>
    <property type="match status" value="1"/>
</dbReference>
<evidence type="ECO:0000256" key="4">
    <source>
        <dbReference type="ARBA" id="ARBA00023163"/>
    </source>
</evidence>
<dbReference type="InterPro" id="IPR050950">
    <property type="entry name" value="HTH-type_LysR_regulators"/>
</dbReference>
<dbReference type="InterPro" id="IPR036390">
    <property type="entry name" value="WH_DNA-bd_sf"/>
</dbReference>
<dbReference type="PROSITE" id="PS50931">
    <property type="entry name" value="HTH_LYSR"/>
    <property type="match status" value="1"/>
</dbReference>
<dbReference type="InterPro" id="IPR000847">
    <property type="entry name" value="LysR_HTH_N"/>
</dbReference>
<dbReference type="Pfam" id="PF03466">
    <property type="entry name" value="LysR_substrate"/>
    <property type="match status" value="1"/>
</dbReference>
<evidence type="ECO:0000256" key="3">
    <source>
        <dbReference type="ARBA" id="ARBA00023125"/>
    </source>
</evidence>
<dbReference type="InterPro" id="IPR005119">
    <property type="entry name" value="LysR_subst-bd"/>
</dbReference>
<dbReference type="RefSeq" id="WP_354446506.1">
    <property type="nucleotide sequence ID" value="NZ_JBEPSH010000008.1"/>
</dbReference>
<proteinExistence type="inferred from homology"/>
<dbReference type="Proteomes" id="UP001549320">
    <property type="component" value="Unassembled WGS sequence"/>
</dbReference>
<feature type="domain" description="HTH lysR-type" evidence="5">
    <location>
        <begin position="1"/>
        <end position="58"/>
    </location>
</feature>
<keyword evidence="7" id="KW-1185">Reference proteome</keyword>
<evidence type="ECO:0000259" key="5">
    <source>
        <dbReference type="PROSITE" id="PS50931"/>
    </source>
</evidence>
<gene>
    <name evidence="6" type="ORF">ABIE13_003999</name>
</gene>
<protein>
    <submittedName>
        <fullName evidence="6">LysR family transcriptional regulator of abg operon</fullName>
    </submittedName>
</protein>
<name>A0ABV2QCW9_9BURK</name>
<dbReference type="SUPFAM" id="SSF53850">
    <property type="entry name" value="Periplasmic binding protein-like II"/>
    <property type="match status" value="1"/>
</dbReference>
<comment type="caution">
    <text evidence="6">The sequence shown here is derived from an EMBL/GenBank/DDBJ whole genome shotgun (WGS) entry which is preliminary data.</text>
</comment>
<evidence type="ECO:0000313" key="7">
    <source>
        <dbReference type="Proteomes" id="UP001549320"/>
    </source>
</evidence>
<accession>A0ABV2QCW9</accession>
<sequence length="306" mass="33490">MIPKTLDYFEKIYLHRSLNKASVDLGISQPALSKSLKALEQEVGAPLFIRRSWGLEPTKFGQAFRAHSLAISKQYQSLERDVHALLNAQLGSVQIGANLGATTSLIPESILALAAIRPGIRISLLEGLYEDLVGGVISGSLDMAVTTATSLELPTVLVSEPLFEDPFVIAMAKSHPLSQFVLDGNGDALQDYPWVLPPDQGILRPRVVELFARLDARAPVPRVETVSFAALLELMCTGHYLTMQPLSVLQSRLASPHLTWIDDPALTIARTVTCIRHRNRELSPAADEFHDVLKNTAQKTRAGTSR</sequence>
<evidence type="ECO:0000313" key="6">
    <source>
        <dbReference type="EMBL" id="MET4578876.1"/>
    </source>
</evidence>
<reference evidence="6 7" key="1">
    <citation type="submission" date="2024-06" db="EMBL/GenBank/DDBJ databases">
        <title>Sorghum-associated microbial communities from plants grown in Nebraska, USA.</title>
        <authorList>
            <person name="Schachtman D."/>
        </authorList>
    </citation>
    <scope>NUCLEOTIDE SEQUENCE [LARGE SCALE GENOMIC DNA]</scope>
    <source>
        <strain evidence="6 7">2709</strain>
    </source>
</reference>
<organism evidence="6 7">
    <name type="scientific">Ottowia thiooxydans</name>
    <dbReference type="NCBI Taxonomy" id="219182"/>
    <lineage>
        <taxon>Bacteria</taxon>
        <taxon>Pseudomonadati</taxon>
        <taxon>Pseudomonadota</taxon>
        <taxon>Betaproteobacteria</taxon>
        <taxon>Burkholderiales</taxon>
        <taxon>Comamonadaceae</taxon>
        <taxon>Ottowia</taxon>
    </lineage>
</organism>
<keyword evidence="4" id="KW-0804">Transcription</keyword>
<comment type="similarity">
    <text evidence="1">Belongs to the LysR transcriptional regulatory family.</text>
</comment>
<dbReference type="PANTHER" id="PTHR30419:SF8">
    <property type="entry name" value="NITROGEN ASSIMILATION TRANSCRIPTIONAL ACTIVATOR-RELATED"/>
    <property type="match status" value="1"/>
</dbReference>
<keyword evidence="3" id="KW-0238">DNA-binding</keyword>
<evidence type="ECO:0000256" key="2">
    <source>
        <dbReference type="ARBA" id="ARBA00023015"/>
    </source>
</evidence>
<dbReference type="Pfam" id="PF00126">
    <property type="entry name" value="HTH_1"/>
    <property type="match status" value="1"/>
</dbReference>
<dbReference type="PANTHER" id="PTHR30419">
    <property type="entry name" value="HTH-TYPE TRANSCRIPTIONAL REGULATOR YBHD"/>
    <property type="match status" value="1"/>
</dbReference>
<dbReference type="Gene3D" id="1.10.10.10">
    <property type="entry name" value="Winged helix-like DNA-binding domain superfamily/Winged helix DNA-binding domain"/>
    <property type="match status" value="1"/>
</dbReference>
<dbReference type="Gene3D" id="3.40.190.290">
    <property type="match status" value="1"/>
</dbReference>
<dbReference type="EMBL" id="JBEPSH010000008">
    <property type="protein sequence ID" value="MET4578876.1"/>
    <property type="molecule type" value="Genomic_DNA"/>
</dbReference>